<keyword evidence="11 12" id="KW-0464">Manganese</keyword>
<dbReference type="InterPro" id="IPR027791">
    <property type="entry name" value="Galactosyl_T_C"/>
</dbReference>
<dbReference type="PANTHER" id="PTHR19300">
    <property type="entry name" value="BETA-1,4-GALACTOSYLTRANSFERASE"/>
    <property type="match status" value="1"/>
</dbReference>
<reference evidence="15 16" key="1">
    <citation type="journal article" date="2022" name="Gigascience">
        <title>A chromosome-level genome assembly and annotation of the desert horned lizard, Phrynosoma platyrhinos, provides insight into chromosomal rearrangements among reptiles.</title>
        <authorList>
            <person name="Koochekian N."/>
            <person name="Ascanio A."/>
            <person name="Farleigh K."/>
            <person name="Card D.C."/>
            <person name="Schield D.R."/>
            <person name="Castoe T.A."/>
            <person name="Jezkova T."/>
        </authorList>
    </citation>
    <scope>NUCLEOTIDE SEQUENCE [LARGE SCALE GENOMIC DNA]</scope>
    <source>
        <strain evidence="15">NK-2021</strain>
    </source>
</reference>
<evidence type="ECO:0000313" key="15">
    <source>
        <dbReference type="EMBL" id="KAH0625043.1"/>
    </source>
</evidence>
<comment type="pathway">
    <text evidence="2 12">Protein modification; protein glycosylation.</text>
</comment>
<keyword evidence="7 12" id="KW-0735">Signal-anchor</keyword>
<feature type="domain" description="Galactosyltransferase C-terminal" evidence="13">
    <location>
        <begin position="218"/>
        <end position="291"/>
    </location>
</feature>
<evidence type="ECO:0000256" key="11">
    <source>
        <dbReference type="ARBA" id="ARBA00023211"/>
    </source>
</evidence>
<evidence type="ECO:0000256" key="12">
    <source>
        <dbReference type="RuleBase" id="RU368121"/>
    </source>
</evidence>
<name>A0ABQ7T713_PHRPL</name>
<keyword evidence="8 12" id="KW-1133">Transmembrane helix</keyword>
<comment type="caution">
    <text evidence="15">The sequence shown here is derived from an EMBL/GenBank/DDBJ whole genome shotgun (WGS) entry which is preliminary data.</text>
</comment>
<keyword evidence="12" id="KW-0333">Golgi apparatus</keyword>
<organism evidence="15 16">
    <name type="scientific">Phrynosoma platyrhinos</name>
    <name type="common">Desert horned lizard</name>
    <dbReference type="NCBI Taxonomy" id="52577"/>
    <lineage>
        <taxon>Eukaryota</taxon>
        <taxon>Metazoa</taxon>
        <taxon>Chordata</taxon>
        <taxon>Craniata</taxon>
        <taxon>Vertebrata</taxon>
        <taxon>Euteleostomi</taxon>
        <taxon>Lepidosauria</taxon>
        <taxon>Squamata</taxon>
        <taxon>Bifurcata</taxon>
        <taxon>Unidentata</taxon>
        <taxon>Episquamata</taxon>
        <taxon>Toxicofera</taxon>
        <taxon>Iguania</taxon>
        <taxon>Phrynosomatidae</taxon>
        <taxon>Phrynosomatinae</taxon>
        <taxon>Phrynosoma</taxon>
    </lineage>
</organism>
<evidence type="ECO:0000256" key="2">
    <source>
        <dbReference type="ARBA" id="ARBA00004922"/>
    </source>
</evidence>
<gene>
    <name evidence="15" type="ORF">JD844_033080</name>
</gene>
<evidence type="ECO:0000256" key="5">
    <source>
        <dbReference type="ARBA" id="ARBA00022679"/>
    </source>
</evidence>
<dbReference type="CDD" id="cd00899">
    <property type="entry name" value="b4GalT"/>
    <property type="match status" value="1"/>
</dbReference>
<comment type="subcellular location">
    <subcellularLocation>
        <location evidence="1 12">Golgi apparatus membrane</location>
        <topology evidence="1 12">Single-pass type II membrane protein</topology>
    </subcellularLocation>
</comment>
<evidence type="ECO:0000256" key="9">
    <source>
        <dbReference type="ARBA" id="ARBA00023136"/>
    </source>
</evidence>
<dbReference type="Gene3D" id="3.90.550.10">
    <property type="entry name" value="Spore Coat Polysaccharide Biosynthesis Protein SpsA, Chain A"/>
    <property type="match status" value="1"/>
</dbReference>
<dbReference type="InterPro" id="IPR027995">
    <property type="entry name" value="Galactosyl_T_N"/>
</dbReference>
<keyword evidence="9 12" id="KW-0472">Membrane</keyword>
<comment type="cofactor">
    <cofactor evidence="12">
        <name>Mn(2+)</name>
        <dbReference type="ChEBI" id="CHEBI:29035"/>
    </cofactor>
</comment>
<evidence type="ECO:0000256" key="7">
    <source>
        <dbReference type="ARBA" id="ARBA00022968"/>
    </source>
</evidence>
<sequence>MAFWRKATLSRVENPCFLLFLIIFQAIFILILYRGSSSTVLQDHLDMPSPADYSKTQDVYTNLSLYTPAPDKATMRYCTSETVMNVGPLTITFDILPSERTIIDKNPYVQSGGCYSPPHCLTSYKTAIIVPHRNHEKQLRHFLYYLHPFLQRQQLYYCIYLIHQAGSGPFNRAKLLNVGVREALKDDDWDCLLLHNVDLIPENDYNFYVCEEYYPKLMSSAIDVLYYSLPYWSFFGGVIALTPEHYMKINGFPNTYWDRDGENDDIAERIQIVGMKIYRTPLVIGHYKVVYGKQPSGPLQDIIRPVLHTSKTWKDDGMNSLDFKLLAKKKYPLYTNITVDIGAAPILFPQGKKEGNKMSFGSF</sequence>
<dbReference type="Pfam" id="PF13733">
    <property type="entry name" value="Glyco_transf_7N"/>
    <property type="match status" value="1"/>
</dbReference>
<dbReference type="EC" id="2.4.1.-" evidence="12"/>
<dbReference type="PANTHER" id="PTHR19300:SF42">
    <property type="entry name" value="BETA-1,4-GALACTOSYLTRANSFERASE"/>
    <property type="match status" value="1"/>
</dbReference>
<comment type="function">
    <text evidence="12">Responsible for the synthesis of complex-type N-linked oligosaccharides in many glycoproteins as well as the carbohydrate moieties of glycolipids.</text>
</comment>
<proteinExistence type="inferred from homology"/>
<feature type="domain" description="Galactosyltransferase N-terminal" evidence="14">
    <location>
        <begin position="78"/>
        <end position="211"/>
    </location>
</feature>
<keyword evidence="16" id="KW-1185">Reference proteome</keyword>
<keyword evidence="5 12" id="KW-0808">Transferase</keyword>
<keyword evidence="6 12" id="KW-0812">Transmembrane</keyword>
<protein>
    <recommendedName>
        <fullName evidence="12">Beta-1,4-galactosyltransferase</fullName>
        <shortName evidence="12">Beta-1,4-GalTase</shortName>
        <ecNumber evidence="12">2.4.1.-</ecNumber>
    </recommendedName>
</protein>
<comment type="similarity">
    <text evidence="3 12">Belongs to the glycosyltransferase 7 family.</text>
</comment>
<evidence type="ECO:0000259" key="13">
    <source>
        <dbReference type="Pfam" id="PF02709"/>
    </source>
</evidence>
<dbReference type="InterPro" id="IPR029044">
    <property type="entry name" value="Nucleotide-diphossugar_trans"/>
</dbReference>
<keyword evidence="10 12" id="KW-0325">Glycoprotein</keyword>
<dbReference type="Pfam" id="PF02709">
    <property type="entry name" value="Glyco_transf_7C"/>
    <property type="match status" value="1"/>
</dbReference>
<keyword evidence="12" id="KW-0479">Metal-binding</keyword>
<evidence type="ECO:0000256" key="1">
    <source>
        <dbReference type="ARBA" id="ARBA00004323"/>
    </source>
</evidence>
<evidence type="ECO:0000313" key="16">
    <source>
        <dbReference type="Proteomes" id="UP000826234"/>
    </source>
</evidence>
<dbReference type="EMBL" id="JAIPUX010001232">
    <property type="protein sequence ID" value="KAH0625043.1"/>
    <property type="molecule type" value="Genomic_DNA"/>
</dbReference>
<evidence type="ECO:0000259" key="14">
    <source>
        <dbReference type="Pfam" id="PF13733"/>
    </source>
</evidence>
<evidence type="ECO:0000256" key="8">
    <source>
        <dbReference type="ARBA" id="ARBA00022989"/>
    </source>
</evidence>
<evidence type="ECO:0000256" key="10">
    <source>
        <dbReference type="ARBA" id="ARBA00023180"/>
    </source>
</evidence>
<keyword evidence="4 12" id="KW-0328">Glycosyltransferase</keyword>
<evidence type="ECO:0000256" key="4">
    <source>
        <dbReference type="ARBA" id="ARBA00022676"/>
    </source>
</evidence>
<dbReference type="SUPFAM" id="SSF53448">
    <property type="entry name" value="Nucleotide-diphospho-sugar transferases"/>
    <property type="match status" value="1"/>
</dbReference>
<evidence type="ECO:0000256" key="6">
    <source>
        <dbReference type="ARBA" id="ARBA00022692"/>
    </source>
</evidence>
<dbReference type="InterPro" id="IPR003859">
    <property type="entry name" value="Galactosyl_T"/>
</dbReference>
<dbReference type="Proteomes" id="UP000826234">
    <property type="component" value="Unassembled WGS sequence"/>
</dbReference>
<feature type="transmembrane region" description="Helical" evidence="12">
    <location>
        <begin position="12"/>
        <end position="33"/>
    </location>
</feature>
<accession>A0ABQ7T713</accession>
<evidence type="ECO:0000256" key="3">
    <source>
        <dbReference type="ARBA" id="ARBA00005735"/>
    </source>
</evidence>
<dbReference type="PRINTS" id="PR02050">
    <property type="entry name" value="B14GALTRFASE"/>
</dbReference>